<dbReference type="EMBL" id="JACJSV010000110">
    <property type="protein sequence ID" value="MBD2602800.1"/>
    <property type="molecule type" value="Genomic_DNA"/>
</dbReference>
<keyword evidence="3" id="KW-1185">Reference proteome</keyword>
<comment type="caution">
    <text evidence="2">The sequence shown here is derived from an EMBL/GenBank/DDBJ whole genome shotgun (WGS) entry which is preliminary data.</text>
</comment>
<accession>A0ABR8GI13</accession>
<feature type="transmembrane region" description="Helical" evidence="1">
    <location>
        <begin position="46"/>
        <end position="71"/>
    </location>
</feature>
<evidence type="ECO:0000313" key="2">
    <source>
        <dbReference type="EMBL" id="MBD2602800.1"/>
    </source>
</evidence>
<dbReference type="Proteomes" id="UP000648873">
    <property type="component" value="Unassembled WGS sequence"/>
</dbReference>
<keyword evidence="1" id="KW-0472">Membrane</keyword>
<dbReference type="RefSeq" id="WP_069475091.1">
    <property type="nucleotide sequence ID" value="NZ_JACJSV010000110.1"/>
</dbReference>
<feature type="transmembrane region" description="Helical" evidence="1">
    <location>
        <begin position="77"/>
        <end position="95"/>
    </location>
</feature>
<proteinExistence type="predicted"/>
<sequence>MMQFSRMLLDKQKTHYYDDYIVESYRSRRAIMQNLHSNLQRNGGSLLKAAGVLAAPIAAGSGGSLLAPLAPLATNPITLPLAVAGVVGVAAYLHFKDQ</sequence>
<gene>
    <name evidence="2" type="ORF">H6G40_21950</name>
</gene>
<evidence type="ECO:0000313" key="3">
    <source>
        <dbReference type="Proteomes" id="UP000648873"/>
    </source>
</evidence>
<keyword evidence="1" id="KW-1133">Transmembrane helix</keyword>
<evidence type="ECO:0000256" key="1">
    <source>
        <dbReference type="SAM" id="Phobius"/>
    </source>
</evidence>
<reference evidence="2 3" key="1">
    <citation type="journal article" date="2020" name="ISME J.">
        <title>Comparative genomics reveals insights into cyanobacterial evolution and habitat adaptation.</title>
        <authorList>
            <person name="Chen M.Y."/>
            <person name="Teng W.K."/>
            <person name="Zhao L."/>
            <person name="Hu C.X."/>
            <person name="Zhou Y.K."/>
            <person name="Han B.P."/>
            <person name="Song L.R."/>
            <person name="Shu W.S."/>
        </authorList>
    </citation>
    <scope>NUCLEOTIDE SEQUENCE [LARGE SCALE GENOMIC DNA]</scope>
    <source>
        <strain evidence="2 3">FACHB-1342</strain>
    </source>
</reference>
<keyword evidence="1" id="KW-0812">Transmembrane</keyword>
<organism evidence="2 3">
    <name type="scientific">Microcystis viridis FACHB-1342</name>
    <dbReference type="NCBI Taxonomy" id="2692900"/>
    <lineage>
        <taxon>Bacteria</taxon>
        <taxon>Bacillati</taxon>
        <taxon>Cyanobacteriota</taxon>
        <taxon>Cyanophyceae</taxon>
        <taxon>Oscillatoriophycideae</taxon>
        <taxon>Chroococcales</taxon>
        <taxon>Microcystaceae</taxon>
        <taxon>Microcystis</taxon>
    </lineage>
</organism>
<protein>
    <submittedName>
        <fullName evidence="2">Uncharacterized protein</fullName>
    </submittedName>
</protein>
<name>A0ABR8GI13_MICVR</name>